<dbReference type="InterPro" id="IPR051209">
    <property type="entry name" value="FAD-bind_Monooxygenase_sf"/>
</dbReference>
<accession>A0ABR1F9E3</accession>
<comment type="similarity">
    <text evidence="1">Belongs to the FAD-binding monooxygenase family.</text>
</comment>
<dbReference type="Pfam" id="PF13450">
    <property type="entry name" value="NAD_binding_8"/>
    <property type="match status" value="1"/>
</dbReference>
<name>A0ABR1F9E3_9ASCO</name>
<dbReference type="RefSeq" id="XP_064769498.1">
    <property type="nucleotide sequence ID" value="XM_064911962.1"/>
</dbReference>
<dbReference type="InterPro" id="IPR036188">
    <property type="entry name" value="FAD/NAD-bd_sf"/>
</dbReference>
<organism evidence="2 3">
    <name type="scientific">Myxozyma melibiosi</name>
    <dbReference type="NCBI Taxonomy" id="54550"/>
    <lineage>
        <taxon>Eukaryota</taxon>
        <taxon>Fungi</taxon>
        <taxon>Dikarya</taxon>
        <taxon>Ascomycota</taxon>
        <taxon>Saccharomycotina</taxon>
        <taxon>Lipomycetes</taxon>
        <taxon>Lipomycetales</taxon>
        <taxon>Lipomycetaceae</taxon>
        <taxon>Myxozyma</taxon>
    </lineage>
</organism>
<sequence>MSPVSIYPSSIDEQRKLKCITVGAGISGILAGIRLPQYIPNIDLTIYDKNSDVTGTWYENRYPGVACDIPAHSYQLSFEPNPNWSHFYASGKELHDYWQGVANKYGVTKYTKLSHKVTGAEWNEDANKWFVTVENLLTKESFIDDCDILYVCVGTLNDWRWPDVKGLHDFKGELLHSAAWDESWDAKGKNVAVIGAGSSAIQIVPTLQKVVNRLDNYVRGKTWISPPFAAAEVEKHTSSEANFEFSEDELKRFREDPEFFLKYRKAIEDEIQGAHHTTFIGPDSDAAAALFLKNMEVKLANRPDIFKALIPSFPPGCRRLTPGPGYLNSLVQPNVNFITTGIDHITETGLVTVDGVHREVDALICATGFDTTYTGRFPIKGRNGKLLNDHWTPYPSSYLSITTDGFPNLFTSFGPNSALGSGSLSMMLEKVCEYVTKTVSKMAYENILTVEPKKEAVDNFVEYCRQYFKKTVFSKPCRSWYKGGKMEGDIISLWPGSSLHAIWAFSHPRWEDFNYTYVEGNPMAWFGDGWTETERRVDGDRSYYLNPDQLDTPPVAASTSKRA</sequence>
<dbReference type="GeneID" id="90037474"/>
<dbReference type="PANTHER" id="PTHR42877:SF7">
    <property type="entry name" value="FLAVIN-BINDING MONOOXYGENASE-RELATED"/>
    <property type="match status" value="1"/>
</dbReference>
<proteinExistence type="inferred from homology"/>
<gene>
    <name evidence="2" type="ORF">BZA70DRAFT_274294</name>
</gene>
<protein>
    <submittedName>
        <fullName evidence="2">Uncharacterized protein</fullName>
    </submittedName>
</protein>
<comment type="caution">
    <text evidence="2">The sequence shown here is derived from an EMBL/GenBank/DDBJ whole genome shotgun (WGS) entry which is preliminary data.</text>
</comment>
<reference evidence="2 3" key="1">
    <citation type="submission" date="2024-03" db="EMBL/GenBank/DDBJ databases">
        <title>Genome-scale model development and genomic sequencing of the oleaginous clade Lipomyces.</title>
        <authorList>
            <consortium name="Lawrence Berkeley National Laboratory"/>
            <person name="Czajka J.J."/>
            <person name="Han Y."/>
            <person name="Kim J."/>
            <person name="Mondo S.J."/>
            <person name="Hofstad B.A."/>
            <person name="Robles A."/>
            <person name="Haridas S."/>
            <person name="Riley R."/>
            <person name="LaButti K."/>
            <person name="Pangilinan J."/>
            <person name="Andreopoulos W."/>
            <person name="Lipzen A."/>
            <person name="Yan J."/>
            <person name="Wang M."/>
            <person name="Ng V."/>
            <person name="Grigoriev I.V."/>
            <person name="Spatafora J.W."/>
            <person name="Magnuson J.K."/>
            <person name="Baker S.E."/>
            <person name="Pomraning K.R."/>
        </authorList>
    </citation>
    <scope>NUCLEOTIDE SEQUENCE [LARGE SCALE GENOMIC DNA]</scope>
    <source>
        <strain evidence="2 3">Phaff 52-87</strain>
    </source>
</reference>
<evidence type="ECO:0000313" key="2">
    <source>
        <dbReference type="EMBL" id="KAK7206465.1"/>
    </source>
</evidence>
<evidence type="ECO:0000313" key="3">
    <source>
        <dbReference type="Proteomes" id="UP001498771"/>
    </source>
</evidence>
<keyword evidence="3" id="KW-1185">Reference proteome</keyword>
<dbReference type="SUPFAM" id="SSF51905">
    <property type="entry name" value="FAD/NAD(P)-binding domain"/>
    <property type="match status" value="3"/>
</dbReference>
<dbReference type="EMBL" id="JBBJBU010000002">
    <property type="protein sequence ID" value="KAK7206465.1"/>
    <property type="molecule type" value="Genomic_DNA"/>
</dbReference>
<dbReference type="PANTHER" id="PTHR42877">
    <property type="entry name" value="L-ORNITHINE N(5)-MONOOXYGENASE-RELATED"/>
    <property type="match status" value="1"/>
</dbReference>
<dbReference type="Gene3D" id="3.50.50.60">
    <property type="entry name" value="FAD/NAD(P)-binding domain"/>
    <property type="match status" value="2"/>
</dbReference>
<evidence type="ECO:0000256" key="1">
    <source>
        <dbReference type="ARBA" id="ARBA00010139"/>
    </source>
</evidence>
<dbReference type="Proteomes" id="UP001498771">
    <property type="component" value="Unassembled WGS sequence"/>
</dbReference>